<evidence type="ECO:0000259" key="3">
    <source>
        <dbReference type="Pfam" id="PF13439"/>
    </source>
</evidence>
<dbReference type="PANTHER" id="PTHR12526:SF510">
    <property type="entry name" value="D-INOSITOL 3-PHOSPHATE GLYCOSYLTRANSFERASE"/>
    <property type="match status" value="1"/>
</dbReference>
<dbReference type="Pfam" id="PF13692">
    <property type="entry name" value="Glyco_trans_1_4"/>
    <property type="match status" value="1"/>
</dbReference>
<dbReference type="AlphaFoldDB" id="A0A317T8H3"/>
<dbReference type="OrthoDB" id="9771846at2"/>
<dbReference type="EMBL" id="PDNZ01000002">
    <property type="protein sequence ID" value="PWW82828.1"/>
    <property type="molecule type" value="Genomic_DNA"/>
</dbReference>
<evidence type="ECO:0000256" key="1">
    <source>
        <dbReference type="ARBA" id="ARBA00022676"/>
    </source>
</evidence>
<gene>
    <name evidence="4" type="ORF">CR164_03560</name>
</gene>
<dbReference type="GO" id="GO:0016757">
    <property type="term" value="F:glycosyltransferase activity"/>
    <property type="evidence" value="ECO:0007669"/>
    <property type="project" value="UniProtKB-KW"/>
</dbReference>
<dbReference type="SUPFAM" id="SSF53756">
    <property type="entry name" value="UDP-Glycosyltransferase/glycogen phosphorylase"/>
    <property type="match status" value="1"/>
</dbReference>
<protein>
    <submittedName>
        <fullName evidence="4">Glycosyl transferase family 1</fullName>
    </submittedName>
</protein>
<proteinExistence type="predicted"/>
<evidence type="ECO:0000313" key="4">
    <source>
        <dbReference type="EMBL" id="PWW82828.1"/>
    </source>
</evidence>
<reference evidence="5" key="1">
    <citation type="submission" date="2017-10" db="EMBL/GenBank/DDBJ databases">
        <authorList>
            <person name="Gaisin V.A."/>
            <person name="Rysina M.S."/>
            <person name="Grouzdev D.S."/>
        </authorList>
    </citation>
    <scope>NUCLEOTIDE SEQUENCE [LARGE SCALE GENOMIC DNA]</scope>
    <source>
        <strain evidence="5">V1</strain>
    </source>
</reference>
<dbReference type="Proteomes" id="UP000246278">
    <property type="component" value="Unassembled WGS sequence"/>
</dbReference>
<dbReference type="PANTHER" id="PTHR12526">
    <property type="entry name" value="GLYCOSYLTRANSFERASE"/>
    <property type="match status" value="1"/>
</dbReference>
<accession>A0A317T8H3</accession>
<organism evidence="4 5">
    <name type="scientific">Prosthecochloris marina</name>
    <dbReference type="NCBI Taxonomy" id="2017681"/>
    <lineage>
        <taxon>Bacteria</taxon>
        <taxon>Pseudomonadati</taxon>
        <taxon>Chlorobiota</taxon>
        <taxon>Chlorobiia</taxon>
        <taxon>Chlorobiales</taxon>
        <taxon>Chlorobiaceae</taxon>
        <taxon>Prosthecochloris</taxon>
    </lineage>
</organism>
<sequence length="381" mass="42462">MPLRPLSIAFVSPFFPLKGGIARFSSALHAVLLKRGHKVEAISFKRLYPRLLFRGKTVYEQGVSCKPGNEVFPLLDTLNPLSWVAVARGLRRRKPDVILCAYWFGLFAPLYALIKQVSGRKMIVLMHNFASHETFAGETMLRNLMVASADGIVTLSQHVAHEVRKSYPHVPVRALFHPVYEPVRKMVPKEEARRKLGLGSSESVLLFFGYVRKYKGLDILIESMPEVIRRHPGTQLLVAGEFYYGEKMFRERIDALGIGEQVKVYAEFVSNDRMSLFFSAADVVVLPYREASQSGVVQQAYGFGRPVLVSSTGGLPEAVLDGETGAVVRALDPSAFSEGICDFLDSMKSVCYEEKVREYAKELSWEVFADKIGAFAGEVAG</sequence>
<feature type="domain" description="Glycosyltransferase subfamily 4-like N-terminal" evidence="3">
    <location>
        <begin position="19"/>
        <end position="168"/>
    </location>
</feature>
<evidence type="ECO:0000313" key="5">
    <source>
        <dbReference type="Proteomes" id="UP000246278"/>
    </source>
</evidence>
<comment type="caution">
    <text evidence="4">The sequence shown here is derived from an EMBL/GenBank/DDBJ whole genome shotgun (WGS) entry which is preliminary data.</text>
</comment>
<dbReference type="Gene3D" id="3.40.50.2000">
    <property type="entry name" value="Glycogen Phosphorylase B"/>
    <property type="match status" value="2"/>
</dbReference>
<keyword evidence="2 4" id="KW-0808">Transferase</keyword>
<dbReference type="Pfam" id="PF13439">
    <property type="entry name" value="Glyco_transf_4"/>
    <property type="match status" value="1"/>
</dbReference>
<dbReference type="InterPro" id="IPR028098">
    <property type="entry name" value="Glyco_trans_4-like_N"/>
</dbReference>
<keyword evidence="5" id="KW-1185">Reference proteome</keyword>
<keyword evidence="1" id="KW-0328">Glycosyltransferase</keyword>
<evidence type="ECO:0000256" key="2">
    <source>
        <dbReference type="ARBA" id="ARBA00022679"/>
    </source>
</evidence>
<name>A0A317T8H3_9CHLB</name>